<evidence type="ECO:0000313" key="1">
    <source>
        <dbReference type="EMBL" id="OMJ86439.1"/>
    </source>
</evidence>
<name>A0A1R2CBQ9_9CILI</name>
<dbReference type="AlphaFoldDB" id="A0A1R2CBQ9"/>
<comment type="caution">
    <text evidence="1">The sequence shown here is derived from an EMBL/GenBank/DDBJ whole genome shotgun (WGS) entry which is preliminary data.</text>
</comment>
<evidence type="ECO:0000313" key="2">
    <source>
        <dbReference type="Proteomes" id="UP000187209"/>
    </source>
</evidence>
<reference evidence="1 2" key="1">
    <citation type="submission" date="2016-11" db="EMBL/GenBank/DDBJ databases">
        <title>The macronuclear genome of Stentor coeruleus: a giant cell with tiny introns.</title>
        <authorList>
            <person name="Slabodnick M."/>
            <person name="Ruby J.G."/>
            <person name="Reiff S.B."/>
            <person name="Swart E.C."/>
            <person name="Gosai S."/>
            <person name="Prabakaran S."/>
            <person name="Witkowska E."/>
            <person name="Larue G.E."/>
            <person name="Fisher S."/>
            <person name="Freeman R.M."/>
            <person name="Gunawardena J."/>
            <person name="Chu W."/>
            <person name="Stover N.A."/>
            <person name="Gregory B.D."/>
            <person name="Nowacki M."/>
            <person name="Derisi J."/>
            <person name="Roy S.W."/>
            <person name="Marshall W.F."/>
            <person name="Sood P."/>
        </authorList>
    </citation>
    <scope>NUCLEOTIDE SEQUENCE [LARGE SCALE GENOMIC DNA]</scope>
    <source>
        <strain evidence="1">WM001</strain>
    </source>
</reference>
<dbReference type="EMBL" id="MPUH01000205">
    <property type="protein sequence ID" value="OMJ86439.1"/>
    <property type="molecule type" value="Genomic_DNA"/>
</dbReference>
<dbReference type="Proteomes" id="UP000187209">
    <property type="component" value="Unassembled WGS sequence"/>
</dbReference>
<organism evidence="1 2">
    <name type="scientific">Stentor coeruleus</name>
    <dbReference type="NCBI Taxonomy" id="5963"/>
    <lineage>
        <taxon>Eukaryota</taxon>
        <taxon>Sar</taxon>
        <taxon>Alveolata</taxon>
        <taxon>Ciliophora</taxon>
        <taxon>Postciliodesmatophora</taxon>
        <taxon>Heterotrichea</taxon>
        <taxon>Heterotrichida</taxon>
        <taxon>Stentoridae</taxon>
        <taxon>Stentor</taxon>
    </lineage>
</organism>
<accession>A0A1R2CBQ9</accession>
<sequence>MKVSIKLRSNSTKHLISDPSQFLNNESPMTIQSNKPSHFASRYKQGIQMINTRKSLEKNPKPSRVRISFSKSPSFIIKKTFKIVEASKPSGYNKRLITYPQLIIPSNSSLWKEPEEPKVSFNLEGKAVNISETHSGFSTPNKLIRAVYRDNYTKMEDSILSPHGHKISVNISPW</sequence>
<gene>
    <name evidence="1" type="ORF">SteCoe_12018</name>
</gene>
<keyword evidence="2" id="KW-1185">Reference proteome</keyword>
<protein>
    <submittedName>
        <fullName evidence="1">Uncharacterized protein</fullName>
    </submittedName>
</protein>
<proteinExistence type="predicted"/>